<dbReference type="Proteomes" id="UP000553632">
    <property type="component" value="Unassembled WGS sequence"/>
</dbReference>
<protein>
    <submittedName>
        <fullName evidence="3">Uncharacterized protein</fullName>
    </submittedName>
</protein>
<sequence length="59" mass="6578">LSICFYVAVAGALMLCGSSFVLYGRHSKFTKAEEEKERERKAREAAEMEGGYDPGMWVA</sequence>
<gene>
    <name evidence="3" type="ORF">FOZ63_020912</name>
</gene>
<feature type="region of interest" description="Disordered" evidence="1">
    <location>
        <begin position="33"/>
        <end position="59"/>
    </location>
</feature>
<dbReference type="EMBL" id="JABANO010024279">
    <property type="protein sequence ID" value="KAF4722149.1"/>
    <property type="molecule type" value="Genomic_DNA"/>
</dbReference>
<name>A0A7J6RN10_PEROL</name>
<keyword evidence="2" id="KW-1133">Transmembrane helix</keyword>
<comment type="caution">
    <text evidence="3">The sequence shown here is derived from an EMBL/GenBank/DDBJ whole genome shotgun (WGS) entry which is preliminary data.</text>
</comment>
<feature type="non-terminal residue" evidence="3">
    <location>
        <position position="1"/>
    </location>
</feature>
<accession>A0A7J6RN10</accession>
<evidence type="ECO:0000256" key="2">
    <source>
        <dbReference type="SAM" id="Phobius"/>
    </source>
</evidence>
<proteinExistence type="predicted"/>
<keyword evidence="2" id="KW-0472">Membrane</keyword>
<organism evidence="3 4">
    <name type="scientific">Perkinsus olseni</name>
    <name type="common">Perkinsus atlanticus</name>
    <dbReference type="NCBI Taxonomy" id="32597"/>
    <lineage>
        <taxon>Eukaryota</taxon>
        <taxon>Sar</taxon>
        <taxon>Alveolata</taxon>
        <taxon>Perkinsozoa</taxon>
        <taxon>Perkinsea</taxon>
        <taxon>Perkinsida</taxon>
        <taxon>Perkinsidae</taxon>
        <taxon>Perkinsus</taxon>
    </lineage>
</organism>
<keyword evidence="4" id="KW-1185">Reference proteome</keyword>
<feature type="transmembrane region" description="Helical" evidence="2">
    <location>
        <begin position="6"/>
        <end position="23"/>
    </location>
</feature>
<dbReference type="AlphaFoldDB" id="A0A7J6RN10"/>
<evidence type="ECO:0000313" key="4">
    <source>
        <dbReference type="Proteomes" id="UP000553632"/>
    </source>
</evidence>
<reference evidence="3 4" key="1">
    <citation type="submission" date="2020-04" db="EMBL/GenBank/DDBJ databases">
        <title>Perkinsus olseni comparative genomics.</title>
        <authorList>
            <person name="Bogema D.R."/>
        </authorList>
    </citation>
    <scope>NUCLEOTIDE SEQUENCE [LARGE SCALE GENOMIC DNA]</scope>
    <source>
        <strain evidence="3 4">ATCC PRA-207</strain>
    </source>
</reference>
<evidence type="ECO:0000256" key="1">
    <source>
        <dbReference type="SAM" id="MobiDB-lite"/>
    </source>
</evidence>
<keyword evidence="2" id="KW-0812">Transmembrane</keyword>
<feature type="compositionally biased region" description="Basic and acidic residues" evidence="1">
    <location>
        <begin position="33"/>
        <end position="46"/>
    </location>
</feature>
<evidence type="ECO:0000313" key="3">
    <source>
        <dbReference type="EMBL" id="KAF4722149.1"/>
    </source>
</evidence>